<keyword evidence="4" id="KW-1185">Reference proteome</keyword>
<feature type="transmembrane region" description="Helical" evidence="2">
    <location>
        <begin position="111"/>
        <end position="141"/>
    </location>
</feature>
<feature type="compositionally biased region" description="Basic and acidic residues" evidence="1">
    <location>
        <begin position="40"/>
        <end position="52"/>
    </location>
</feature>
<feature type="compositionally biased region" description="Low complexity" evidence="1">
    <location>
        <begin position="54"/>
        <end position="65"/>
    </location>
</feature>
<keyword evidence="2" id="KW-0812">Transmembrane</keyword>
<evidence type="ECO:0000313" key="3">
    <source>
        <dbReference type="EMBL" id="GAA3026950.1"/>
    </source>
</evidence>
<gene>
    <name evidence="3" type="ORF">GCM10010448_06170</name>
</gene>
<feature type="region of interest" description="Disordered" evidence="1">
    <location>
        <begin position="1"/>
        <end position="74"/>
    </location>
</feature>
<evidence type="ECO:0000256" key="1">
    <source>
        <dbReference type="SAM" id="MobiDB-lite"/>
    </source>
</evidence>
<reference evidence="4" key="1">
    <citation type="journal article" date="2019" name="Int. J. Syst. Evol. Microbiol.">
        <title>The Global Catalogue of Microorganisms (GCM) 10K type strain sequencing project: providing services to taxonomists for standard genome sequencing and annotation.</title>
        <authorList>
            <consortium name="The Broad Institute Genomics Platform"/>
            <consortium name="The Broad Institute Genome Sequencing Center for Infectious Disease"/>
            <person name="Wu L."/>
            <person name="Ma J."/>
        </authorList>
    </citation>
    <scope>NUCLEOTIDE SEQUENCE [LARGE SCALE GENOMIC DNA]</scope>
    <source>
        <strain evidence="4">JCM 9091</strain>
    </source>
</reference>
<feature type="compositionally biased region" description="Basic and acidic residues" evidence="1">
    <location>
        <begin position="1"/>
        <end position="11"/>
    </location>
</feature>
<dbReference type="Proteomes" id="UP001501532">
    <property type="component" value="Unassembled WGS sequence"/>
</dbReference>
<feature type="compositionally biased region" description="Polar residues" evidence="1">
    <location>
        <begin position="12"/>
        <end position="26"/>
    </location>
</feature>
<name>A0ABP6KYC3_9ACTN</name>
<comment type="caution">
    <text evidence="3">The sequence shown here is derived from an EMBL/GenBank/DDBJ whole genome shotgun (WGS) entry which is preliminary data.</text>
</comment>
<evidence type="ECO:0000256" key="2">
    <source>
        <dbReference type="SAM" id="Phobius"/>
    </source>
</evidence>
<proteinExistence type="predicted"/>
<protein>
    <submittedName>
        <fullName evidence="3">Uncharacterized protein</fullName>
    </submittedName>
</protein>
<keyword evidence="2" id="KW-1133">Transmembrane helix</keyword>
<dbReference type="RefSeq" id="WP_234518833.1">
    <property type="nucleotide sequence ID" value="NZ_BAAAUF010000002.1"/>
</dbReference>
<accession>A0ABP6KYC3</accession>
<organism evidence="3 4">
    <name type="scientific">Streptomyces glomeratus</name>
    <dbReference type="NCBI Taxonomy" id="284452"/>
    <lineage>
        <taxon>Bacteria</taxon>
        <taxon>Bacillati</taxon>
        <taxon>Actinomycetota</taxon>
        <taxon>Actinomycetes</taxon>
        <taxon>Kitasatosporales</taxon>
        <taxon>Streptomycetaceae</taxon>
        <taxon>Streptomyces</taxon>
    </lineage>
</organism>
<keyword evidence="2" id="KW-0472">Membrane</keyword>
<dbReference type="EMBL" id="BAAAUF010000002">
    <property type="protein sequence ID" value="GAA3026950.1"/>
    <property type="molecule type" value="Genomic_DNA"/>
</dbReference>
<evidence type="ECO:0000313" key="4">
    <source>
        <dbReference type="Proteomes" id="UP001501532"/>
    </source>
</evidence>
<sequence>MTTPRIAEKRPTTATAKASQPASETATPEAKKPSGTARVSEAKKPSGAEKTRRPGAGPAGKSPKGTATAASGGRTITVTLPGLGEAATWAVDAVAGPVAIARRALTARRGLPVYAGLGALAVVGALEWPLAVGMGIGYAVLRSKGLPTRQGS</sequence>